<keyword evidence="7" id="KW-1185">Reference proteome</keyword>
<dbReference type="GO" id="GO:0005737">
    <property type="term" value="C:cytoplasm"/>
    <property type="evidence" value="ECO:0007669"/>
    <property type="project" value="UniProtKB-SubCell"/>
</dbReference>
<dbReference type="Pfam" id="PF03517">
    <property type="entry name" value="Voldacs"/>
    <property type="match status" value="1"/>
</dbReference>
<dbReference type="AlphaFoldDB" id="A0A1Y1Z7L3"/>
<dbReference type="EMBL" id="MCOG01000440">
    <property type="protein sequence ID" value="ORY06259.1"/>
    <property type="molecule type" value="Genomic_DNA"/>
</dbReference>
<gene>
    <name evidence="6" type="ORF">LY90DRAFT_709206</name>
</gene>
<evidence type="ECO:0000256" key="4">
    <source>
        <dbReference type="ARBA" id="ARBA00023242"/>
    </source>
</evidence>
<comment type="caution">
    <text evidence="6">The sequence shown here is derived from an EMBL/GenBank/DDBJ whole genome shotgun (WGS) entry which is preliminary data.</text>
</comment>
<evidence type="ECO:0000256" key="1">
    <source>
        <dbReference type="ARBA" id="ARBA00004123"/>
    </source>
</evidence>
<reference evidence="6 7" key="1">
    <citation type="submission" date="2016-08" db="EMBL/GenBank/DDBJ databases">
        <title>A Parts List for Fungal Cellulosomes Revealed by Comparative Genomics.</title>
        <authorList>
            <consortium name="DOE Joint Genome Institute"/>
            <person name="Haitjema C.H."/>
            <person name="Gilmore S.P."/>
            <person name="Henske J.K."/>
            <person name="Solomon K.V."/>
            <person name="De Groot R."/>
            <person name="Kuo A."/>
            <person name="Mondo S.J."/>
            <person name="Salamov A.A."/>
            <person name="Labutti K."/>
            <person name="Zhao Z."/>
            <person name="Chiniquy J."/>
            <person name="Barry K."/>
            <person name="Brewer H.M."/>
            <person name="Purvine S.O."/>
            <person name="Wright A.T."/>
            <person name="Boxma B."/>
            <person name="Van Alen T."/>
            <person name="Hackstein J.H."/>
            <person name="Baker S.E."/>
            <person name="Grigoriev I.V."/>
            <person name="O'Malley M.A."/>
        </authorList>
    </citation>
    <scope>NUCLEOTIDE SEQUENCE [LARGE SCALE GENOMIC DNA]</scope>
    <source>
        <strain evidence="6 7">G1</strain>
    </source>
</reference>
<dbReference type="OrthoDB" id="2135584at2759"/>
<protein>
    <submittedName>
        <fullName evidence="6">Uncharacterized protein</fullName>
    </submittedName>
</protein>
<evidence type="ECO:0000313" key="6">
    <source>
        <dbReference type="EMBL" id="ORY06259.1"/>
    </source>
</evidence>
<feature type="coiled-coil region" evidence="5">
    <location>
        <begin position="131"/>
        <end position="158"/>
    </location>
</feature>
<evidence type="ECO:0000256" key="2">
    <source>
        <dbReference type="ARBA" id="ARBA00004496"/>
    </source>
</evidence>
<keyword evidence="3" id="KW-0963">Cytoplasm</keyword>
<dbReference type="InterPro" id="IPR011993">
    <property type="entry name" value="PH-like_dom_sf"/>
</dbReference>
<keyword evidence="4" id="KW-0539">Nucleus</keyword>
<dbReference type="Proteomes" id="UP000193920">
    <property type="component" value="Unassembled WGS sequence"/>
</dbReference>
<dbReference type="InterPro" id="IPR039924">
    <property type="entry name" value="ICln/Lot5/Saf5"/>
</dbReference>
<evidence type="ECO:0000313" key="7">
    <source>
        <dbReference type="Proteomes" id="UP000193920"/>
    </source>
</evidence>
<sequence>MTISYIEGDDAINSSSKIKIKENNLNIQYNSDFISDSKIDLNSNNYSTFIYESKIIIWYNKEKKGIIVEAEDIIFHAISSSDNNAEREGNYPYLYIQISVNEASVENLKSIQFKEFEIFKNALDSIELYIISTEYRKLENLYNEIANLLDNYDNKDIEEDEYNTNDEKFENGFNDALVQLSCDKSLNSNEWYFGDVPFENIQLTNEGQAISERLEKMLEENNTTFDTQNYNSINIEKRELESEDGQFDNAEE</sequence>
<dbReference type="Gene3D" id="2.30.29.30">
    <property type="entry name" value="Pleckstrin-homology domain (PH domain)/Phosphotyrosine-binding domain (PTB)"/>
    <property type="match status" value="1"/>
</dbReference>
<name>A0A1Y1Z7L3_9FUNG</name>
<keyword evidence="5" id="KW-0175">Coiled coil</keyword>
<accession>A0A1Y1Z7L3</accession>
<proteinExistence type="predicted"/>
<evidence type="ECO:0000256" key="3">
    <source>
        <dbReference type="ARBA" id="ARBA00022490"/>
    </source>
</evidence>
<comment type="subcellular location">
    <subcellularLocation>
        <location evidence="2">Cytoplasm</location>
    </subcellularLocation>
    <subcellularLocation>
        <location evidence="1">Nucleus</location>
    </subcellularLocation>
</comment>
<evidence type="ECO:0000256" key="5">
    <source>
        <dbReference type="SAM" id="Coils"/>
    </source>
</evidence>
<organism evidence="6 7">
    <name type="scientific">Neocallimastix californiae</name>
    <dbReference type="NCBI Taxonomy" id="1754190"/>
    <lineage>
        <taxon>Eukaryota</taxon>
        <taxon>Fungi</taxon>
        <taxon>Fungi incertae sedis</taxon>
        <taxon>Chytridiomycota</taxon>
        <taxon>Chytridiomycota incertae sedis</taxon>
        <taxon>Neocallimastigomycetes</taxon>
        <taxon>Neocallimastigales</taxon>
        <taxon>Neocallimastigaceae</taxon>
        <taxon>Neocallimastix</taxon>
    </lineage>
</organism>
<dbReference type="GO" id="GO:0005634">
    <property type="term" value="C:nucleus"/>
    <property type="evidence" value="ECO:0007669"/>
    <property type="project" value="UniProtKB-SubCell"/>
</dbReference>